<dbReference type="GO" id="GO:0005509">
    <property type="term" value="F:calcium ion binding"/>
    <property type="evidence" value="ECO:0007669"/>
    <property type="project" value="InterPro"/>
</dbReference>
<dbReference type="InterPro" id="IPR018511">
    <property type="entry name" value="Hemolysin-typ_Ca-bd_CS"/>
</dbReference>
<organism evidence="2 3">
    <name type="scientific">Oleomonas cavernae</name>
    <dbReference type="NCBI Taxonomy" id="2320859"/>
    <lineage>
        <taxon>Bacteria</taxon>
        <taxon>Pseudomonadati</taxon>
        <taxon>Pseudomonadota</taxon>
        <taxon>Alphaproteobacteria</taxon>
        <taxon>Acetobacterales</taxon>
        <taxon>Acetobacteraceae</taxon>
        <taxon>Oleomonas</taxon>
    </lineage>
</organism>
<dbReference type="PRINTS" id="PR00313">
    <property type="entry name" value="CABNDNGRPT"/>
</dbReference>
<proteinExistence type="predicted"/>
<name>A0A418WAX7_9PROT</name>
<sequence length="653" mass="63541">MNTAGVNDLTVEATAAISVSANAQAVRFTAATTDGVITNSGTIEDTAGAGRAIRIETGVGSSFTATFTNNAGGIIQSDDDAIQVQSAITSGTIGIENAGLIKSTVGQAIDFGAVNGATVTLTNTGAIQSGANDAIRTGANAEVVNSGTINGGTTAGFTASTDGVDFRAFSGSLHNLTGGDISADRHGVNAGDNDVAGTIIVINEAGAAITGRNGSGVGSDGGGGVTNYGTITGSFSNDIASDVNSAGAGGTPDGQADGDGDGVDFDFQATIINYGTIQGTGAGGHGSDGLANTSEGIAAGGGSITNHAGATISGAGIGILVDDSSQGNATFQTTIVNDGTIEGTALFGIKLVSALADTIENNGTITSGNGTAILFGSGDNTLTLGSGSSIDGQSDGGLGTNTLAYSGWTTRVIVNLASGYASGADGVANFQNVTGSGGADLLLGDAGANVLSGGGGNDRLYGDLGDTLNGDTGTDTITLYDAPADVDGGDGSDTLIVDGTITFAAGSIANVERIVVEDGALADFTLLADGLTLAARSSAGGGVEIIGTAGADRISARLGNDTLQGGAGDDLLIGGSGDDTFAYARAGFGKDTVTRFADGLDKVEISTTLAADFGALTIVDQGSRTVIDFGGGDMIVLRGVHATDVDASDFLFV</sequence>
<dbReference type="Gene3D" id="2.150.10.10">
    <property type="entry name" value="Serralysin-like metalloprotease, C-terminal"/>
    <property type="match status" value="2"/>
</dbReference>
<dbReference type="SUPFAM" id="SSF51120">
    <property type="entry name" value="beta-Roll"/>
    <property type="match status" value="2"/>
</dbReference>
<evidence type="ECO:0000313" key="2">
    <source>
        <dbReference type="EMBL" id="RJF87106.1"/>
    </source>
</evidence>
<keyword evidence="3" id="KW-1185">Reference proteome</keyword>
<dbReference type="InterPro" id="IPR001343">
    <property type="entry name" value="Hemolysn_Ca-bd"/>
</dbReference>
<dbReference type="Pfam" id="PF00353">
    <property type="entry name" value="HemolysinCabind"/>
    <property type="match status" value="2"/>
</dbReference>
<reference evidence="2 3" key="1">
    <citation type="submission" date="2018-09" db="EMBL/GenBank/DDBJ databases">
        <authorList>
            <person name="Zhu H."/>
        </authorList>
    </citation>
    <scope>NUCLEOTIDE SEQUENCE [LARGE SCALE GENOMIC DNA]</scope>
    <source>
        <strain evidence="2 3">K1W22B-8</strain>
    </source>
</reference>
<dbReference type="Proteomes" id="UP000284605">
    <property type="component" value="Unassembled WGS sequence"/>
</dbReference>
<dbReference type="InterPro" id="IPR011049">
    <property type="entry name" value="Serralysin-like_metalloprot_C"/>
</dbReference>
<dbReference type="AlphaFoldDB" id="A0A418WAX7"/>
<dbReference type="PROSITE" id="PS00330">
    <property type="entry name" value="HEMOLYSIN_CALCIUM"/>
    <property type="match status" value="2"/>
</dbReference>
<dbReference type="EMBL" id="QYUK01000011">
    <property type="protein sequence ID" value="RJF87106.1"/>
    <property type="molecule type" value="Genomic_DNA"/>
</dbReference>
<feature type="region of interest" description="Disordered" evidence="1">
    <location>
        <begin position="243"/>
        <end position="262"/>
    </location>
</feature>
<evidence type="ECO:0000313" key="3">
    <source>
        <dbReference type="Proteomes" id="UP000284605"/>
    </source>
</evidence>
<comment type="caution">
    <text evidence="2">The sequence shown here is derived from an EMBL/GenBank/DDBJ whole genome shotgun (WGS) entry which is preliminary data.</text>
</comment>
<gene>
    <name evidence="2" type="ORF">D3874_08770</name>
</gene>
<evidence type="ECO:0000256" key="1">
    <source>
        <dbReference type="SAM" id="MobiDB-lite"/>
    </source>
</evidence>
<protein>
    <submittedName>
        <fullName evidence="2">Calcium-binding protein</fullName>
    </submittedName>
</protein>
<accession>A0A418WAX7</accession>